<evidence type="ECO:0000256" key="1">
    <source>
        <dbReference type="ARBA" id="ARBA00001974"/>
    </source>
</evidence>
<keyword evidence="3" id="KW-0274">FAD</keyword>
<dbReference type="PANTHER" id="PTHR43004:SF19">
    <property type="entry name" value="BINDING MONOOXYGENASE, PUTATIVE (JCVI)-RELATED"/>
    <property type="match status" value="1"/>
</dbReference>
<protein>
    <submittedName>
        <fullName evidence="6">FAD binding domain-containing protein</fullName>
    </submittedName>
</protein>
<evidence type="ECO:0000256" key="3">
    <source>
        <dbReference type="ARBA" id="ARBA00022827"/>
    </source>
</evidence>
<keyword evidence="2" id="KW-0285">Flavoprotein</keyword>
<dbReference type="Gene3D" id="3.50.50.60">
    <property type="entry name" value="FAD/NAD(P)-binding domain"/>
    <property type="match status" value="1"/>
</dbReference>
<dbReference type="SUPFAM" id="SSF51905">
    <property type="entry name" value="FAD/NAD(P)-binding domain"/>
    <property type="match status" value="1"/>
</dbReference>
<dbReference type="PRINTS" id="PR00420">
    <property type="entry name" value="RNGMNOXGNASE"/>
</dbReference>
<dbReference type="InterPro" id="IPR036188">
    <property type="entry name" value="FAD/NAD-bd_sf"/>
</dbReference>
<dbReference type="Proteomes" id="UP000198984">
    <property type="component" value="Unassembled WGS sequence"/>
</dbReference>
<dbReference type="GO" id="GO:0071949">
    <property type="term" value="F:FAD binding"/>
    <property type="evidence" value="ECO:0007669"/>
    <property type="project" value="InterPro"/>
</dbReference>
<accession>A0A1H8BB45</accession>
<proteinExistence type="predicted"/>
<evidence type="ECO:0000256" key="2">
    <source>
        <dbReference type="ARBA" id="ARBA00022630"/>
    </source>
</evidence>
<gene>
    <name evidence="6" type="ORF">SAMN04488505_106157</name>
</gene>
<evidence type="ECO:0000313" key="6">
    <source>
        <dbReference type="EMBL" id="SEM79228.1"/>
    </source>
</evidence>
<evidence type="ECO:0000256" key="4">
    <source>
        <dbReference type="SAM" id="Phobius"/>
    </source>
</evidence>
<dbReference type="STRING" id="573321.SAMN04488505_106157"/>
<dbReference type="GO" id="GO:0016709">
    <property type="term" value="F:oxidoreductase activity, acting on paired donors, with incorporation or reduction of molecular oxygen, NAD(P)H as one donor, and incorporation of one atom of oxygen"/>
    <property type="evidence" value="ECO:0007669"/>
    <property type="project" value="UniProtKB-ARBA"/>
</dbReference>
<feature type="domain" description="FAD-binding" evidence="5">
    <location>
        <begin position="10"/>
        <end position="362"/>
    </location>
</feature>
<organism evidence="6 7">
    <name type="scientific">Chitinophaga rupis</name>
    <dbReference type="NCBI Taxonomy" id="573321"/>
    <lineage>
        <taxon>Bacteria</taxon>
        <taxon>Pseudomonadati</taxon>
        <taxon>Bacteroidota</taxon>
        <taxon>Chitinophagia</taxon>
        <taxon>Chitinophagales</taxon>
        <taxon>Chitinophagaceae</taxon>
        <taxon>Chitinophaga</taxon>
    </lineage>
</organism>
<dbReference type="InterPro" id="IPR050641">
    <property type="entry name" value="RIFMO-like"/>
</dbReference>
<feature type="transmembrane region" description="Helical" evidence="4">
    <location>
        <begin position="12"/>
        <end position="29"/>
    </location>
</feature>
<dbReference type="InterPro" id="IPR002938">
    <property type="entry name" value="FAD-bd"/>
</dbReference>
<keyword evidence="7" id="KW-1185">Reference proteome</keyword>
<evidence type="ECO:0000259" key="5">
    <source>
        <dbReference type="Pfam" id="PF01494"/>
    </source>
</evidence>
<keyword evidence="4" id="KW-1133">Transmembrane helix</keyword>
<comment type="cofactor">
    <cofactor evidence="1">
        <name>FAD</name>
        <dbReference type="ChEBI" id="CHEBI:57692"/>
    </cofactor>
</comment>
<keyword evidence="4" id="KW-0472">Membrane</keyword>
<dbReference type="RefSeq" id="WP_089917520.1">
    <property type="nucleotide sequence ID" value="NZ_FOBB01000006.1"/>
</dbReference>
<reference evidence="6 7" key="1">
    <citation type="submission" date="2016-10" db="EMBL/GenBank/DDBJ databases">
        <authorList>
            <person name="de Groot N.N."/>
        </authorList>
    </citation>
    <scope>NUCLEOTIDE SEQUENCE [LARGE SCALE GENOMIC DNA]</scope>
    <source>
        <strain evidence="6 7">DSM 21039</strain>
    </source>
</reference>
<dbReference type="PANTHER" id="PTHR43004">
    <property type="entry name" value="TRK SYSTEM POTASSIUM UPTAKE PROTEIN"/>
    <property type="match status" value="1"/>
</dbReference>
<dbReference type="Pfam" id="PF01494">
    <property type="entry name" value="FAD_binding_3"/>
    <property type="match status" value="1"/>
</dbReference>
<sequence>MNVTTNTLHVPVLIVGGGVVGLSAALFLLQQGITPLLIERHKGTSIHPRARGFDIRTMELYRELQLSEAIRDAGKALAHSWGIYKNSSLAAALKKIKPGNKTPGKVLGVDKIMALSPEEAARCTQDLSEPVLLAAARERGAQLAFYTELVSFTQDAEGVTALIRNRETDETQTVRAAYMIAADGAKSPVREALQAPVCGRGAIASLLNIYFEADLAAILQGKRFSLVIIKTLTRKGLLATINSSNRWVFHLHYDPAVENAADLSTEKVTAILQEVLGMPGLPIRIISILPWQPTVKVVLNMQHGRIFLAGDAAHVMTPYGGKGANTGIQDAHNLAWKLAAVLQGTAAPALLQTYTTERQPVGLHYAIQSGNWSDEDGLLKKNFLNILNVITTVTGAKIASFLGWQQSSHRLTMRYVGGLLGLPAFKYTSAAVLDNALPTQEFQPARALDGTPGTRMPHLWVLYKGKQISTLDLLGKSFVLFTGMDNAGWQQVAAAMQVPVYSIGAQGSLVFTAGTIEKILGISATGAVLVRPDGFVAWRCETAPVNALQALQTAMLPFGRPVVYSQV</sequence>
<dbReference type="EMBL" id="FOBB01000006">
    <property type="protein sequence ID" value="SEM79228.1"/>
    <property type="molecule type" value="Genomic_DNA"/>
</dbReference>
<evidence type="ECO:0000313" key="7">
    <source>
        <dbReference type="Proteomes" id="UP000198984"/>
    </source>
</evidence>
<name>A0A1H8BB45_9BACT</name>
<dbReference type="OrthoDB" id="9766816at2"/>
<dbReference type="Gene3D" id="3.30.9.10">
    <property type="entry name" value="D-Amino Acid Oxidase, subunit A, domain 2"/>
    <property type="match status" value="1"/>
</dbReference>
<dbReference type="AlphaFoldDB" id="A0A1H8BB45"/>
<dbReference type="Gene3D" id="3.40.30.120">
    <property type="match status" value="1"/>
</dbReference>
<keyword evidence="4" id="KW-0812">Transmembrane</keyword>
<dbReference type="Pfam" id="PF21274">
    <property type="entry name" value="Rng_hyd_C"/>
    <property type="match status" value="1"/>
</dbReference>